<reference evidence="2 3" key="1">
    <citation type="submission" date="2018-06" db="EMBL/GenBank/DDBJ databases">
        <authorList>
            <consortium name="Pathogen Informatics"/>
            <person name="Doyle S."/>
        </authorList>
    </citation>
    <scope>NUCLEOTIDE SEQUENCE [LARGE SCALE GENOMIC DNA]</scope>
    <source>
        <strain evidence="2 3">NCTC9617</strain>
    </source>
</reference>
<evidence type="ECO:0000313" key="2">
    <source>
        <dbReference type="EMBL" id="STW47688.1"/>
    </source>
</evidence>
<keyword evidence="1" id="KW-0812">Transmembrane</keyword>
<gene>
    <name evidence="2" type="primary">yiaH_4</name>
    <name evidence="2" type="ORF">NCTC9617_04245</name>
</gene>
<name>A0A378FXD9_KLEPN</name>
<dbReference type="EMBL" id="UGNC01000005">
    <property type="protein sequence ID" value="STW47688.1"/>
    <property type="molecule type" value="Genomic_DNA"/>
</dbReference>
<keyword evidence="1" id="KW-0472">Membrane</keyword>
<evidence type="ECO:0000313" key="3">
    <source>
        <dbReference type="Proteomes" id="UP000255167"/>
    </source>
</evidence>
<accession>A0A378FXD9</accession>
<dbReference type="Proteomes" id="UP000255167">
    <property type="component" value="Unassembled WGS sequence"/>
</dbReference>
<feature type="transmembrane region" description="Helical" evidence="1">
    <location>
        <begin position="12"/>
        <end position="30"/>
    </location>
</feature>
<sequence>MQEKIHWITNLRGIACMMVVMIHSTSWYITHPPCDYPAAMGYRQSAQFRLPRQRAAVFYDLGLPLFGERSAQPRHFWRIGLCIAFL</sequence>
<protein>
    <submittedName>
        <fullName evidence="2">Inner membrane protein YiaH</fullName>
    </submittedName>
</protein>
<dbReference type="AlphaFoldDB" id="A0A378FXD9"/>
<keyword evidence="1" id="KW-1133">Transmembrane helix</keyword>
<proteinExistence type="predicted"/>
<organism evidence="2 3">
    <name type="scientific">Klebsiella pneumoniae</name>
    <dbReference type="NCBI Taxonomy" id="573"/>
    <lineage>
        <taxon>Bacteria</taxon>
        <taxon>Pseudomonadati</taxon>
        <taxon>Pseudomonadota</taxon>
        <taxon>Gammaproteobacteria</taxon>
        <taxon>Enterobacterales</taxon>
        <taxon>Enterobacteriaceae</taxon>
        <taxon>Klebsiella/Raoultella group</taxon>
        <taxon>Klebsiella</taxon>
        <taxon>Klebsiella pneumoniae complex</taxon>
    </lineage>
</organism>
<evidence type="ECO:0000256" key="1">
    <source>
        <dbReference type="SAM" id="Phobius"/>
    </source>
</evidence>